<dbReference type="EMBL" id="BARS01018165">
    <property type="protein sequence ID" value="GAF91439.1"/>
    <property type="molecule type" value="Genomic_DNA"/>
</dbReference>
<accession>X0TDZ8</accession>
<dbReference type="SUPFAM" id="SSF64182">
    <property type="entry name" value="DHH phosphoesterases"/>
    <property type="match status" value="1"/>
</dbReference>
<dbReference type="Gene3D" id="3.90.1640.10">
    <property type="entry name" value="inorganic pyrophosphatase (n-terminal core)"/>
    <property type="match status" value="1"/>
</dbReference>
<dbReference type="PANTHER" id="PTHR47618">
    <property type="entry name" value="BIFUNCTIONAL OLIGORIBONUCLEASE AND PAP PHOSPHATASE NRNA"/>
    <property type="match status" value="1"/>
</dbReference>
<dbReference type="PANTHER" id="PTHR47618:SF1">
    <property type="entry name" value="BIFUNCTIONAL OLIGORIBONUCLEASE AND PAP PHOSPHATASE NRNA"/>
    <property type="match status" value="1"/>
</dbReference>
<evidence type="ECO:0000313" key="2">
    <source>
        <dbReference type="EMBL" id="GAF91439.1"/>
    </source>
</evidence>
<dbReference type="GO" id="GO:0003676">
    <property type="term" value="F:nucleic acid binding"/>
    <property type="evidence" value="ECO:0007669"/>
    <property type="project" value="InterPro"/>
</dbReference>
<proteinExistence type="predicted"/>
<sequence>DTTAEATARIVYEIGLRLRVPLTESIATPLYAGLSTDTGGFRFPSASGETFRVAARLVDAGASPPFIYRELFEQDTLARLHLVGRTLAGARTFNDGNCILSTVRQSDIKEVGASPADTEDLINLTLAVKGTQVAAIMIEQPDKRVKLSFRSRGSADCSALAGHFGGGGHKAAAGAIATGAFDEIEKQVTDAVDAAWHALQPA</sequence>
<dbReference type="Pfam" id="PF02272">
    <property type="entry name" value="DHHA1"/>
    <property type="match status" value="1"/>
</dbReference>
<name>X0TDZ8_9ZZZZ</name>
<comment type="caution">
    <text evidence="2">The sequence shown here is derived from an EMBL/GenBank/DDBJ whole genome shotgun (WGS) entry which is preliminary data.</text>
</comment>
<organism evidence="2">
    <name type="scientific">marine sediment metagenome</name>
    <dbReference type="NCBI Taxonomy" id="412755"/>
    <lineage>
        <taxon>unclassified sequences</taxon>
        <taxon>metagenomes</taxon>
        <taxon>ecological metagenomes</taxon>
    </lineage>
</organism>
<dbReference type="InterPro" id="IPR038763">
    <property type="entry name" value="DHH_sf"/>
</dbReference>
<dbReference type="Gene3D" id="3.10.310.30">
    <property type="match status" value="1"/>
</dbReference>
<feature type="non-terminal residue" evidence="2">
    <location>
        <position position="1"/>
    </location>
</feature>
<feature type="domain" description="DHHA1" evidence="1">
    <location>
        <begin position="110"/>
        <end position="197"/>
    </location>
</feature>
<evidence type="ECO:0000259" key="1">
    <source>
        <dbReference type="Pfam" id="PF02272"/>
    </source>
</evidence>
<dbReference type="AlphaFoldDB" id="X0TDZ8"/>
<protein>
    <recommendedName>
        <fullName evidence="1">DHHA1 domain-containing protein</fullName>
    </recommendedName>
</protein>
<dbReference type="InterPro" id="IPR051319">
    <property type="entry name" value="Oligoribo/pAp-PDE_c-di-AMP_PDE"/>
</dbReference>
<gene>
    <name evidence="2" type="ORF">S01H1_29599</name>
</gene>
<dbReference type="InterPro" id="IPR003156">
    <property type="entry name" value="DHHA1_dom"/>
</dbReference>
<reference evidence="2" key="1">
    <citation type="journal article" date="2014" name="Front. Microbiol.">
        <title>High frequency of phylogenetically diverse reductive dehalogenase-homologous genes in deep subseafloor sedimentary metagenomes.</title>
        <authorList>
            <person name="Kawai M."/>
            <person name="Futagami T."/>
            <person name="Toyoda A."/>
            <person name="Takaki Y."/>
            <person name="Nishi S."/>
            <person name="Hori S."/>
            <person name="Arai W."/>
            <person name="Tsubouchi T."/>
            <person name="Morono Y."/>
            <person name="Uchiyama I."/>
            <person name="Ito T."/>
            <person name="Fujiyama A."/>
            <person name="Inagaki F."/>
            <person name="Takami H."/>
        </authorList>
    </citation>
    <scope>NUCLEOTIDE SEQUENCE</scope>
    <source>
        <strain evidence="2">Expedition CK06-06</strain>
    </source>
</reference>